<evidence type="ECO:0000259" key="2">
    <source>
        <dbReference type="Pfam" id="PF14088"/>
    </source>
</evidence>
<feature type="region of interest" description="Disordered" evidence="1">
    <location>
        <begin position="139"/>
        <end position="176"/>
    </location>
</feature>
<dbReference type="AlphaFoldDB" id="A0A2W4WEE7"/>
<gene>
    <name evidence="3" type="ORF">DCF17_12245</name>
</gene>
<feature type="domain" description="DUF4268" evidence="2">
    <location>
        <begin position="183"/>
        <end position="314"/>
    </location>
</feature>
<accession>A0A2W4WEE7</accession>
<name>A0A2W4WEE7_9CYAN</name>
<dbReference type="Proteomes" id="UP000249081">
    <property type="component" value="Unassembled WGS sequence"/>
</dbReference>
<proteinExistence type="predicted"/>
<organism evidence="3 4">
    <name type="scientific">Shackletoniella antarctica</name>
    <dbReference type="NCBI Taxonomy" id="268115"/>
    <lineage>
        <taxon>Bacteria</taxon>
        <taxon>Bacillati</taxon>
        <taxon>Cyanobacteriota</taxon>
        <taxon>Cyanophyceae</taxon>
        <taxon>Oculatellales</taxon>
        <taxon>Oculatellaceae</taxon>
        <taxon>Shackletoniella</taxon>
    </lineage>
</organism>
<reference evidence="3 4" key="2">
    <citation type="submission" date="2018-06" db="EMBL/GenBank/DDBJ databases">
        <title>Metagenomic assembly of (sub)arctic Cyanobacteria and their associated microbiome from non-axenic cultures.</title>
        <authorList>
            <person name="Baurain D."/>
        </authorList>
    </citation>
    <scope>NUCLEOTIDE SEQUENCE [LARGE SCALE GENOMIC DNA]</scope>
    <source>
        <strain evidence="3">ULC041bin1</strain>
    </source>
</reference>
<dbReference type="Pfam" id="PF14088">
    <property type="entry name" value="DUF4268"/>
    <property type="match status" value="1"/>
</dbReference>
<dbReference type="InterPro" id="IPR025364">
    <property type="entry name" value="DUF4268"/>
</dbReference>
<evidence type="ECO:0000313" key="3">
    <source>
        <dbReference type="EMBL" id="PZO40249.1"/>
    </source>
</evidence>
<feature type="compositionally biased region" description="Acidic residues" evidence="1">
    <location>
        <begin position="141"/>
        <end position="156"/>
    </location>
</feature>
<protein>
    <recommendedName>
        <fullName evidence="2">DUF4268 domain-containing protein</fullName>
    </recommendedName>
</protein>
<reference evidence="4" key="1">
    <citation type="submission" date="2018-04" db="EMBL/GenBank/DDBJ databases">
        <authorList>
            <person name="Cornet L."/>
        </authorList>
    </citation>
    <scope>NUCLEOTIDE SEQUENCE [LARGE SCALE GENOMIC DNA]</scope>
</reference>
<dbReference type="EMBL" id="QBMN01000077">
    <property type="protein sequence ID" value="PZO40249.1"/>
    <property type="molecule type" value="Genomic_DNA"/>
</dbReference>
<evidence type="ECO:0000313" key="4">
    <source>
        <dbReference type="Proteomes" id="UP000249081"/>
    </source>
</evidence>
<evidence type="ECO:0000256" key="1">
    <source>
        <dbReference type="SAM" id="MobiDB-lite"/>
    </source>
</evidence>
<comment type="caution">
    <text evidence="3">The sequence shown here is derived from an EMBL/GenBank/DDBJ whole genome shotgun (WGS) entry which is preliminary data.</text>
</comment>
<sequence>MEKLDPTDYWQTQADFQQWLTDEETLELLGESVGLGFSLTADQPVEGYTLLTEDNTAATVLVSAHLDALTAADLGLLLTWAAAEDAAIVLWVAPEFSAEAVLTVDWLNQTSEITFLGLTVDLWRIGKAAMAANFIPTCGAVEDDGETQDEEDEADPPPDAMLPEDPPREPEPEPLSELQQENLDFWTGLCDRMDRRGTLVKPGSPATAATMGFAIARAGFRLNTILDRDHGSLYTELLLSGIDAQPHFHLLAQEREAIADQVGVPLIWDGAGDDACMVACTLAEVELDNRDRWPDYQAWFCDCLERFYEAFFDRIKRVDAAAYQPLPRSRRESYGETLILPEQARG</sequence>